<organism evidence="2 3">
    <name type="scientific">Phaeosphaeria nodorum (strain SN15 / ATCC MYA-4574 / FGSC 10173)</name>
    <name type="common">Glume blotch fungus</name>
    <name type="synonym">Parastagonospora nodorum</name>
    <dbReference type="NCBI Taxonomy" id="321614"/>
    <lineage>
        <taxon>Eukaryota</taxon>
        <taxon>Fungi</taxon>
        <taxon>Dikarya</taxon>
        <taxon>Ascomycota</taxon>
        <taxon>Pezizomycotina</taxon>
        <taxon>Dothideomycetes</taxon>
        <taxon>Pleosporomycetidae</taxon>
        <taxon>Pleosporales</taxon>
        <taxon>Pleosporineae</taxon>
        <taxon>Phaeosphaeriaceae</taxon>
        <taxon>Parastagonospora</taxon>
    </lineage>
</organism>
<accession>A0A7U2I5Y5</accession>
<keyword evidence="3" id="KW-1185">Reference proteome</keyword>
<evidence type="ECO:0000256" key="1">
    <source>
        <dbReference type="SAM" id="MobiDB-lite"/>
    </source>
</evidence>
<evidence type="ECO:0000313" key="3">
    <source>
        <dbReference type="Proteomes" id="UP000663193"/>
    </source>
</evidence>
<evidence type="ECO:0000313" key="2">
    <source>
        <dbReference type="EMBL" id="QRD00588.1"/>
    </source>
</evidence>
<proteinExistence type="predicted"/>
<feature type="region of interest" description="Disordered" evidence="1">
    <location>
        <begin position="71"/>
        <end position="102"/>
    </location>
</feature>
<sequence>MFIAIPYIHTTKHFVATTTSLASYRLNNSKCLHPSHLLTLAHANPSNLGNLCLFKLLASLSSYRLSHKPSLATSAHSPIPRAQTSNPIPLDLTSARSSQRAS</sequence>
<gene>
    <name evidence="2" type="ORF">JI435_415350</name>
</gene>
<name>A0A7U2I5Y5_PHANO</name>
<dbReference type="EMBL" id="CP069033">
    <property type="protein sequence ID" value="QRD00588.1"/>
    <property type="molecule type" value="Genomic_DNA"/>
</dbReference>
<dbReference type="AlphaFoldDB" id="A0A7U2I5Y5"/>
<dbReference type="Proteomes" id="UP000663193">
    <property type="component" value="Chromosome 11"/>
</dbReference>
<feature type="compositionally biased region" description="Polar residues" evidence="1">
    <location>
        <begin position="71"/>
        <end position="87"/>
    </location>
</feature>
<reference evidence="3" key="1">
    <citation type="journal article" date="2021" name="BMC Genomics">
        <title>Chromosome-level genome assembly and manually-curated proteome of model necrotroph Parastagonospora nodorum Sn15 reveals a genome-wide trove of candidate effector homologs, and redundancy of virulence-related functions within an accessory chromosome.</title>
        <authorList>
            <person name="Bertazzoni S."/>
            <person name="Jones D.A.B."/>
            <person name="Phan H.T."/>
            <person name="Tan K.-C."/>
            <person name="Hane J.K."/>
        </authorList>
    </citation>
    <scope>NUCLEOTIDE SEQUENCE [LARGE SCALE GENOMIC DNA]</scope>
    <source>
        <strain evidence="3">SN15 / ATCC MYA-4574 / FGSC 10173)</strain>
    </source>
</reference>
<protein>
    <submittedName>
        <fullName evidence="2">Uncharacterized protein</fullName>
    </submittedName>
</protein>
<dbReference type="VEuPathDB" id="FungiDB:JI435_415350"/>